<dbReference type="PANTHER" id="PTHR12294:SF3">
    <property type="entry name" value="CALCIUM UPTAKE PROTEIN 2, MITOCHONDRIAL"/>
    <property type="match status" value="1"/>
</dbReference>
<organism evidence="11 12">
    <name type="scientific">Electrophorus voltai</name>
    <dbReference type="NCBI Taxonomy" id="2609070"/>
    <lineage>
        <taxon>Eukaryota</taxon>
        <taxon>Metazoa</taxon>
        <taxon>Chordata</taxon>
        <taxon>Craniata</taxon>
        <taxon>Vertebrata</taxon>
        <taxon>Euteleostomi</taxon>
        <taxon>Actinopterygii</taxon>
        <taxon>Neopterygii</taxon>
        <taxon>Teleostei</taxon>
        <taxon>Ostariophysi</taxon>
        <taxon>Gymnotiformes</taxon>
        <taxon>Gymnotoidei</taxon>
        <taxon>Gymnotidae</taxon>
        <taxon>Electrophorus</taxon>
    </lineage>
</organism>
<gene>
    <name evidence="11" type="ORF">P4O66_015908</name>
</gene>
<accession>A0AAD8YUG0</accession>
<keyword evidence="9" id="KW-0472">Membrane</keyword>
<dbReference type="GO" id="GO:0051560">
    <property type="term" value="P:mitochondrial calcium ion homeostasis"/>
    <property type="evidence" value="ECO:0007669"/>
    <property type="project" value="TreeGrafter"/>
</dbReference>
<dbReference type="Gene3D" id="1.10.238.10">
    <property type="entry name" value="EF-hand"/>
    <property type="match status" value="2"/>
</dbReference>
<evidence type="ECO:0000256" key="6">
    <source>
        <dbReference type="ARBA" id="ARBA00022837"/>
    </source>
</evidence>
<dbReference type="InterPro" id="IPR011992">
    <property type="entry name" value="EF-hand-dom_pair"/>
</dbReference>
<keyword evidence="8" id="KW-0496">Mitochondrion</keyword>
<evidence type="ECO:0000256" key="9">
    <source>
        <dbReference type="ARBA" id="ARBA00023136"/>
    </source>
</evidence>
<evidence type="ECO:0000256" key="3">
    <source>
        <dbReference type="ARBA" id="ARBA00022723"/>
    </source>
</evidence>
<evidence type="ECO:0000256" key="8">
    <source>
        <dbReference type="ARBA" id="ARBA00023128"/>
    </source>
</evidence>
<dbReference type="InterPro" id="IPR039800">
    <property type="entry name" value="MICU1/2/3"/>
</dbReference>
<keyword evidence="12" id="KW-1185">Reference proteome</keyword>
<evidence type="ECO:0000259" key="10">
    <source>
        <dbReference type="PROSITE" id="PS50222"/>
    </source>
</evidence>
<keyword evidence="4" id="KW-0677">Repeat</keyword>
<evidence type="ECO:0000313" key="11">
    <source>
        <dbReference type="EMBL" id="KAK1787482.1"/>
    </source>
</evidence>
<dbReference type="AlphaFoldDB" id="A0AAD8YUG0"/>
<dbReference type="InterPro" id="IPR018247">
    <property type="entry name" value="EF_Hand_1_Ca_BS"/>
</dbReference>
<keyword evidence="7" id="KW-0809">Transit peptide</keyword>
<dbReference type="GO" id="GO:0005758">
    <property type="term" value="C:mitochondrial intermembrane space"/>
    <property type="evidence" value="ECO:0007669"/>
    <property type="project" value="UniProtKB-SubCell"/>
</dbReference>
<comment type="caution">
    <text evidence="11">The sequence shown here is derived from an EMBL/GenBank/DDBJ whole genome shotgun (WGS) entry which is preliminary data.</text>
</comment>
<keyword evidence="3" id="KW-0479">Metal-binding</keyword>
<evidence type="ECO:0000256" key="4">
    <source>
        <dbReference type="ARBA" id="ARBA00022737"/>
    </source>
</evidence>
<protein>
    <recommendedName>
        <fullName evidence="10">EF-hand domain-containing protein</fullName>
    </recommendedName>
</protein>
<dbReference type="GO" id="GO:0036444">
    <property type="term" value="P:calcium import into the mitochondrion"/>
    <property type="evidence" value="ECO:0007669"/>
    <property type="project" value="TreeGrafter"/>
</dbReference>
<evidence type="ECO:0000256" key="2">
    <source>
        <dbReference type="ARBA" id="ARBA00004569"/>
    </source>
</evidence>
<keyword evidence="5" id="KW-0999">Mitochondrion inner membrane</keyword>
<evidence type="ECO:0000256" key="5">
    <source>
        <dbReference type="ARBA" id="ARBA00022792"/>
    </source>
</evidence>
<proteinExistence type="predicted"/>
<evidence type="ECO:0000256" key="1">
    <source>
        <dbReference type="ARBA" id="ARBA00004273"/>
    </source>
</evidence>
<evidence type="ECO:0000256" key="7">
    <source>
        <dbReference type="ARBA" id="ARBA00022946"/>
    </source>
</evidence>
<sequence length="606" mass="69904">MATWGRFGLTLQTLFRRSWSLRNISLQWSVRSGVVGCVIAGFIRHHYEARWTVLYPTVLAEDTKREETPAPPVSMRRVRFHQFASVTYEQESYMTPRDFLYSVMLEGVDRKLQKKPLTKAEMEKMLTVASKAKPGNHLFRGIGDNGLISYTEYLFLLTILTKPHTGFHIAFQMLDVDGNEQVDKKEFEKWWSDSYPFVPKLKKVLGKRKVSKEDAAEVVAPEDSDEPSTSLQAFFFGRRGQNKLQYREFYRFMEDLQAEVQEMEFLQFSRGMGSMLREDFADWLLHFTNEEDNEAYLENMRRRIPAGEVVLHMSRDPAPEGVTSVPHSSITFEEFKAFCLFTNNLDDFALSMKMIAESNRPIGMAEFKRAVKIATGQELSENVLDTVFKLFDLDGDNCLSHMEFIGVMKDRVLRGLRQDNSSCYTAKPVQEWFEEYGKEFKSNQICGMCWMKKFDPWRIQLAACRTSGKDLLLTFWYQIPQDTFRGLVKFVYLRRADWQQRESGSVTRTDSAARLFLPTRAARLTGCILRRQRGSHGHPSTGAPHCCSASRVHGCLSKSGPQLATMVEITATDCHIYPGVRRRKTCYSQRGFSSHLPSRYEHAVLQ</sequence>
<feature type="domain" description="EF-hand" evidence="10">
    <location>
        <begin position="162"/>
        <end position="197"/>
    </location>
</feature>
<dbReference type="InterPro" id="IPR002048">
    <property type="entry name" value="EF_hand_dom"/>
</dbReference>
<dbReference type="PROSITE" id="PS00018">
    <property type="entry name" value="EF_HAND_1"/>
    <property type="match status" value="1"/>
</dbReference>
<dbReference type="Proteomes" id="UP001239994">
    <property type="component" value="Unassembled WGS sequence"/>
</dbReference>
<reference evidence="11" key="1">
    <citation type="submission" date="2023-03" db="EMBL/GenBank/DDBJ databases">
        <title>Electrophorus voltai genome.</title>
        <authorList>
            <person name="Bian C."/>
        </authorList>
    </citation>
    <scope>NUCLEOTIDE SEQUENCE</scope>
    <source>
        <strain evidence="11">CB-2022</strain>
        <tissue evidence="11">Muscle</tissue>
    </source>
</reference>
<dbReference type="PROSITE" id="PS50222">
    <property type="entry name" value="EF_HAND_2"/>
    <property type="match status" value="2"/>
</dbReference>
<evidence type="ECO:0000313" key="12">
    <source>
        <dbReference type="Proteomes" id="UP001239994"/>
    </source>
</evidence>
<dbReference type="GO" id="GO:0005509">
    <property type="term" value="F:calcium ion binding"/>
    <property type="evidence" value="ECO:0007669"/>
    <property type="project" value="InterPro"/>
</dbReference>
<dbReference type="SUPFAM" id="SSF47473">
    <property type="entry name" value="EF-hand"/>
    <property type="match status" value="2"/>
</dbReference>
<dbReference type="PANTHER" id="PTHR12294">
    <property type="entry name" value="EF HAND DOMAIN FAMILY A1,A2-RELATED"/>
    <property type="match status" value="1"/>
</dbReference>
<keyword evidence="6" id="KW-0106">Calcium</keyword>
<feature type="domain" description="EF-hand" evidence="10">
    <location>
        <begin position="379"/>
        <end position="414"/>
    </location>
</feature>
<comment type="subcellular location">
    <subcellularLocation>
        <location evidence="1">Mitochondrion inner membrane</location>
    </subcellularLocation>
    <subcellularLocation>
        <location evidence="2">Mitochondrion intermembrane space</location>
    </subcellularLocation>
</comment>
<feature type="non-terminal residue" evidence="11">
    <location>
        <position position="1"/>
    </location>
</feature>
<dbReference type="EMBL" id="JAROKS010000023">
    <property type="protein sequence ID" value="KAK1787482.1"/>
    <property type="molecule type" value="Genomic_DNA"/>
</dbReference>
<dbReference type="Pfam" id="PF13833">
    <property type="entry name" value="EF-hand_8"/>
    <property type="match status" value="1"/>
</dbReference>
<dbReference type="SMART" id="SM00054">
    <property type="entry name" value="EFh"/>
    <property type="match status" value="2"/>
</dbReference>
<name>A0AAD8YUG0_9TELE</name>
<dbReference type="GO" id="GO:1990246">
    <property type="term" value="C:uniplex complex"/>
    <property type="evidence" value="ECO:0007669"/>
    <property type="project" value="TreeGrafter"/>
</dbReference>